<dbReference type="RefSeq" id="XP_044658577.1">
    <property type="nucleotide sequence ID" value="XM_044802642.1"/>
</dbReference>
<reference evidence="1 2" key="1">
    <citation type="submission" date="2021-01" db="EMBL/GenBank/DDBJ databases">
        <title>Cercospora kikuchii MAFF 305040 whole genome shotgun sequence.</title>
        <authorList>
            <person name="Kashiwa T."/>
            <person name="Suzuki T."/>
        </authorList>
    </citation>
    <scope>NUCLEOTIDE SEQUENCE [LARGE SCALE GENOMIC DNA]</scope>
    <source>
        <strain evidence="1 2">MAFF 305040</strain>
    </source>
</reference>
<gene>
    <name evidence="1" type="ORF">CKM354_000729900</name>
</gene>
<evidence type="ECO:0000313" key="1">
    <source>
        <dbReference type="EMBL" id="GIZ44090.1"/>
    </source>
</evidence>
<evidence type="ECO:0000313" key="2">
    <source>
        <dbReference type="Proteomes" id="UP000825890"/>
    </source>
</evidence>
<dbReference type="Proteomes" id="UP000825890">
    <property type="component" value="Unassembled WGS sequence"/>
</dbReference>
<dbReference type="GeneID" id="68292874"/>
<dbReference type="AlphaFoldDB" id="A0A9P3CP75"/>
<organism evidence="1 2">
    <name type="scientific">Cercospora kikuchii</name>
    <dbReference type="NCBI Taxonomy" id="84275"/>
    <lineage>
        <taxon>Eukaryota</taxon>
        <taxon>Fungi</taxon>
        <taxon>Dikarya</taxon>
        <taxon>Ascomycota</taxon>
        <taxon>Pezizomycotina</taxon>
        <taxon>Dothideomycetes</taxon>
        <taxon>Dothideomycetidae</taxon>
        <taxon>Mycosphaerellales</taxon>
        <taxon>Mycosphaerellaceae</taxon>
        <taxon>Cercospora</taxon>
    </lineage>
</organism>
<comment type="caution">
    <text evidence="1">The sequence shown here is derived from an EMBL/GenBank/DDBJ whole genome shotgun (WGS) entry which is preliminary data.</text>
</comment>
<protein>
    <submittedName>
        <fullName evidence="1">Uncharacterized protein</fullName>
    </submittedName>
</protein>
<proteinExistence type="predicted"/>
<sequence length="243" mass="27678">MWASEISDQNQSAACEEYGDSFFKELLEAAGMSDTECDDSRESAIGNIATSGESIDPGTIHSDRRDSLLTTDDLKVEPTAASVVFGTYELLEQILLQSDNGTILRLQRTNKAWDHVTNRSQALQKKLFFKAEVPHHGPFKGTIRWNPLLRLKVIYRRDKRSIERRTGQHGEKRYVYRVELQSKPRGPAYISVPRRYNKRRLEESWRRMLLVQGCKHTAKISIYGATETVISAGTKMGQVQPSF</sequence>
<keyword evidence="2" id="KW-1185">Reference proteome</keyword>
<accession>A0A9P3CP75</accession>
<dbReference type="OrthoDB" id="3648465at2759"/>
<name>A0A9P3CP75_9PEZI</name>
<dbReference type="EMBL" id="BOLY01000004">
    <property type="protein sequence ID" value="GIZ44090.1"/>
    <property type="molecule type" value="Genomic_DNA"/>
</dbReference>